<dbReference type="Pfam" id="PF00196">
    <property type="entry name" value="GerE"/>
    <property type="match status" value="1"/>
</dbReference>
<dbReference type="GO" id="GO:0005737">
    <property type="term" value="C:cytoplasm"/>
    <property type="evidence" value="ECO:0007669"/>
    <property type="project" value="TreeGrafter"/>
</dbReference>
<reference evidence="5 6" key="1">
    <citation type="submission" date="2021-04" db="EMBL/GenBank/DDBJ databases">
        <authorList>
            <person name="Tang X."/>
            <person name="Zhou X."/>
            <person name="Chen X."/>
            <person name="Cernava T."/>
            <person name="Zhang C."/>
        </authorList>
    </citation>
    <scope>NUCLEOTIDE SEQUENCE [LARGE SCALE GENOMIC DNA]</scope>
    <source>
        <strain evidence="5 6">BH-SS-21</strain>
    </source>
</reference>
<dbReference type="PRINTS" id="PR00038">
    <property type="entry name" value="HTHLUXR"/>
</dbReference>
<keyword evidence="6" id="KW-1185">Reference proteome</keyword>
<dbReference type="EMBL" id="JAGPYQ010000002">
    <property type="protein sequence ID" value="MBQ0853914.1"/>
    <property type="molecule type" value="Genomic_DNA"/>
</dbReference>
<dbReference type="InterPro" id="IPR016032">
    <property type="entry name" value="Sig_transdc_resp-reg_C-effctor"/>
</dbReference>
<dbReference type="InterPro" id="IPR000792">
    <property type="entry name" value="Tscrpt_reg_LuxR_C"/>
</dbReference>
<dbReference type="RefSeq" id="WP_210891245.1">
    <property type="nucleotide sequence ID" value="NZ_JAGPYQ010000002.1"/>
</dbReference>
<feature type="domain" description="HTH luxR-type" evidence="4">
    <location>
        <begin position="864"/>
        <end position="929"/>
    </location>
</feature>
<dbReference type="Proteomes" id="UP000677413">
    <property type="component" value="Unassembled WGS sequence"/>
</dbReference>
<dbReference type="Gene3D" id="1.10.10.10">
    <property type="entry name" value="Winged helix-like DNA-binding domain superfamily/Winged helix DNA-binding domain"/>
    <property type="match status" value="1"/>
</dbReference>
<dbReference type="SMART" id="SM00421">
    <property type="entry name" value="HTH_LUXR"/>
    <property type="match status" value="1"/>
</dbReference>
<comment type="caution">
    <text evidence="5">The sequence shown here is derived from an EMBL/GenBank/DDBJ whole genome shotgun (WGS) entry which is preliminary data.</text>
</comment>
<dbReference type="GO" id="GO:0006355">
    <property type="term" value="P:regulation of DNA-templated transcription"/>
    <property type="evidence" value="ECO:0007669"/>
    <property type="project" value="InterPro"/>
</dbReference>
<dbReference type="Pfam" id="PF13191">
    <property type="entry name" value="AAA_16"/>
    <property type="match status" value="1"/>
</dbReference>
<evidence type="ECO:0000256" key="2">
    <source>
        <dbReference type="ARBA" id="ARBA00022840"/>
    </source>
</evidence>
<evidence type="ECO:0000313" key="5">
    <source>
        <dbReference type="EMBL" id="MBQ0853914.1"/>
    </source>
</evidence>
<keyword evidence="2" id="KW-0067">ATP-binding</keyword>
<keyword evidence="1" id="KW-0547">Nucleotide-binding</keyword>
<evidence type="ECO:0000256" key="1">
    <source>
        <dbReference type="ARBA" id="ARBA00022741"/>
    </source>
</evidence>
<evidence type="ECO:0000259" key="4">
    <source>
        <dbReference type="PROSITE" id="PS50043"/>
    </source>
</evidence>
<dbReference type="SUPFAM" id="SSF48452">
    <property type="entry name" value="TPR-like"/>
    <property type="match status" value="1"/>
</dbReference>
<dbReference type="PANTHER" id="PTHR16305:SF35">
    <property type="entry name" value="TRANSCRIPTIONAL ACTIVATOR DOMAIN"/>
    <property type="match status" value="1"/>
</dbReference>
<dbReference type="SMART" id="SM00382">
    <property type="entry name" value="AAA"/>
    <property type="match status" value="1"/>
</dbReference>
<dbReference type="InterPro" id="IPR041664">
    <property type="entry name" value="AAA_16"/>
</dbReference>
<feature type="coiled-coil region" evidence="3">
    <location>
        <begin position="653"/>
        <end position="680"/>
    </location>
</feature>
<dbReference type="InterPro" id="IPR003593">
    <property type="entry name" value="AAA+_ATPase"/>
</dbReference>
<dbReference type="CDD" id="cd06170">
    <property type="entry name" value="LuxR_C_like"/>
    <property type="match status" value="1"/>
</dbReference>
<dbReference type="GO" id="GO:0005524">
    <property type="term" value="F:ATP binding"/>
    <property type="evidence" value="ECO:0007669"/>
    <property type="project" value="UniProtKB-KW"/>
</dbReference>
<protein>
    <submittedName>
        <fullName evidence="5">AAA family ATPase</fullName>
    </submittedName>
</protein>
<dbReference type="InterPro" id="IPR036388">
    <property type="entry name" value="WH-like_DNA-bd_sf"/>
</dbReference>
<dbReference type="AlphaFoldDB" id="A0A940YBD5"/>
<dbReference type="SUPFAM" id="SSF46894">
    <property type="entry name" value="C-terminal effector domain of the bipartite response regulators"/>
    <property type="match status" value="1"/>
</dbReference>
<gene>
    <name evidence="5" type="ORF">J8N05_37750</name>
</gene>
<accession>A0A940YBD5</accession>
<name>A0A940YBD5_9ACTN</name>
<dbReference type="GO" id="GO:0003677">
    <property type="term" value="F:DNA binding"/>
    <property type="evidence" value="ECO:0007669"/>
    <property type="project" value="InterPro"/>
</dbReference>
<organism evidence="5 6">
    <name type="scientific">Streptomyces liliiviolaceus</name>
    <dbReference type="NCBI Taxonomy" id="2823109"/>
    <lineage>
        <taxon>Bacteria</taxon>
        <taxon>Bacillati</taxon>
        <taxon>Actinomycetota</taxon>
        <taxon>Actinomycetes</taxon>
        <taxon>Kitasatosporales</taxon>
        <taxon>Streptomycetaceae</taxon>
        <taxon>Streptomyces</taxon>
    </lineage>
</organism>
<dbReference type="InterPro" id="IPR011990">
    <property type="entry name" value="TPR-like_helical_dom_sf"/>
</dbReference>
<dbReference type="PROSITE" id="PS00622">
    <property type="entry name" value="HTH_LUXR_1"/>
    <property type="match status" value="1"/>
</dbReference>
<keyword evidence="3" id="KW-0175">Coiled coil</keyword>
<evidence type="ECO:0000256" key="3">
    <source>
        <dbReference type="SAM" id="Coils"/>
    </source>
</evidence>
<evidence type="ECO:0000313" key="6">
    <source>
        <dbReference type="Proteomes" id="UP000677413"/>
    </source>
</evidence>
<dbReference type="Gene3D" id="1.25.40.10">
    <property type="entry name" value="Tetratricopeptide repeat domain"/>
    <property type="match status" value="1"/>
</dbReference>
<sequence length="929" mass="98568">MALIGRGPELATVTAVVDRARAGSGGALLIAGEPGIGKTALLEHLLTGLAPEDVRVLTTVERHVPTTVPTERDAHLPFAGLSRLLAPVRSHDAALPPAQRAALARAFDTGAFDTGAFGAEDKDDEDTADPFPVALAALGLLAEAAARRPVLLVVEDLHLLDAASATALAFVARRLTSEPVALLAALREGLDSPLNNAGLPTLTLGPLGAAHAADVVDARAPGLSPGLRERVLAEAGGNPLALTELTSAARQSGATTAVTTAWQPLSTRLEKAFRARVAALPSRTRTLLVIAAVNDGSPLTEILDVARLVDGEPARAEDLAPAVDAHLVALSGDELRFRHPLSRAAVLSGTSTRRHQAVRAALAEVLDQRTGRRIRQPAAPQPPPADAVAAALEEANRRLERPGGVMAAVGALEHAARLAGRPEHRTELLLHAADIAVESGRHDEVVRLLNRAAADPLTAQQQARVTWTSARFQENVHADADAFALAALAEEVASGGDTGLALRILWTAARRNFWLESGEDAARYVADLALRLPFDNEPQVLAVLAYTAPMAQGARVIARLRHWAAHPGGDATADRFLGTAAVLVGAFDLAAGFSAASLSGLRAQGRTFQLVGALAARGWSAALLCDLAVAVPSAAEADRLSQETGQTLLQGTARCTKALIAALRGELDDAERLAQESMDLGGSLRARPVLATAHMALAQVASARGSFDEALTHLRQLQDPAAAAYHPTLRHYALIDLVDVAQRAHRTEEIRDLVRRTEAIARKTPSTALHVGVRFARAVLAHEDEDAERCFLEALAADLTRWPFARARTQLAYGEWLRRRRRDTQARGPLRAARDAFDALGAVAFGERARRELRASGEAGSERVPRAHELLNPQELQIAMMAAEGLTNREIGEKLHLSHRTVSNHLHRVFPKLGVTSRTALGHLLRSAD</sequence>
<dbReference type="PANTHER" id="PTHR16305">
    <property type="entry name" value="TESTICULAR SOLUBLE ADENYLYL CYCLASE"/>
    <property type="match status" value="1"/>
</dbReference>
<proteinExistence type="predicted"/>
<dbReference type="SUPFAM" id="SSF52540">
    <property type="entry name" value="P-loop containing nucleoside triphosphate hydrolases"/>
    <property type="match status" value="1"/>
</dbReference>
<dbReference type="InterPro" id="IPR027417">
    <property type="entry name" value="P-loop_NTPase"/>
</dbReference>
<dbReference type="PROSITE" id="PS50043">
    <property type="entry name" value="HTH_LUXR_2"/>
    <property type="match status" value="1"/>
</dbReference>
<dbReference type="GO" id="GO:0004016">
    <property type="term" value="F:adenylate cyclase activity"/>
    <property type="evidence" value="ECO:0007669"/>
    <property type="project" value="TreeGrafter"/>
</dbReference>